<organism evidence="1 2">
    <name type="scientific">Coptis chinensis</name>
    <dbReference type="NCBI Taxonomy" id="261450"/>
    <lineage>
        <taxon>Eukaryota</taxon>
        <taxon>Viridiplantae</taxon>
        <taxon>Streptophyta</taxon>
        <taxon>Embryophyta</taxon>
        <taxon>Tracheophyta</taxon>
        <taxon>Spermatophyta</taxon>
        <taxon>Magnoliopsida</taxon>
        <taxon>Ranunculales</taxon>
        <taxon>Ranunculaceae</taxon>
        <taxon>Coptidoideae</taxon>
        <taxon>Coptis</taxon>
    </lineage>
</organism>
<name>A0A835H9T5_9MAGN</name>
<evidence type="ECO:0000313" key="2">
    <source>
        <dbReference type="Proteomes" id="UP000631114"/>
    </source>
</evidence>
<sequence length="135" mass="15485">GPLPYYSHYSDFAIIFSLSFVFLLKQVFAPQFGLYGSQYVFATPYRVTWDYYFSAREHTLEIESWEEPAKLEYKHMGASFEKLAKPWITMINPDNVHSGDFLAVSKIRGRWGGFETLDKCVAGLFFGPAANLFKG</sequence>
<dbReference type="OrthoDB" id="685927at2759"/>
<protein>
    <submittedName>
        <fullName evidence="1">Uncharacterized protein</fullName>
    </submittedName>
</protein>
<proteinExistence type="predicted"/>
<evidence type="ECO:0000313" key="1">
    <source>
        <dbReference type="EMBL" id="KAF9594589.1"/>
    </source>
</evidence>
<comment type="caution">
    <text evidence="1">The sequence shown here is derived from an EMBL/GenBank/DDBJ whole genome shotgun (WGS) entry which is preliminary data.</text>
</comment>
<dbReference type="AlphaFoldDB" id="A0A835H9T5"/>
<gene>
    <name evidence="1" type="ORF">IFM89_034211</name>
</gene>
<accession>A0A835H9T5</accession>
<dbReference type="EMBL" id="JADFTS010000008">
    <property type="protein sequence ID" value="KAF9594589.1"/>
    <property type="molecule type" value="Genomic_DNA"/>
</dbReference>
<keyword evidence="2" id="KW-1185">Reference proteome</keyword>
<dbReference type="Proteomes" id="UP000631114">
    <property type="component" value="Unassembled WGS sequence"/>
</dbReference>
<reference evidence="1 2" key="1">
    <citation type="submission" date="2020-10" db="EMBL/GenBank/DDBJ databases">
        <title>The Coptis chinensis genome and diversification of protoberbering-type alkaloids.</title>
        <authorList>
            <person name="Wang B."/>
            <person name="Shu S."/>
            <person name="Song C."/>
            <person name="Liu Y."/>
        </authorList>
    </citation>
    <scope>NUCLEOTIDE SEQUENCE [LARGE SCALE GENOMIC DNA]</scope>
    <source>
        <strain evidence="1">HL-2020</strain>
        <tissue evidence="1">Leaf</tissue>
    </source>
</reference>
<dbReference type="PANTHER" id="PTHR31354">
    <property type="entry name" value="OS01G0793500 PROTEIN"/>
    <property type="match status" value="1"/>
</dbReference>
<dbReference type="PANTHER" id="PTHR31354:SF7">
    <property type="entry name" value="OS09G0392000 PROTEIN"/>
    <property type="match status" value="1"/>
</dbReference>
<feature type="non-terminal residue" evidence="1">
    <location>
        <position position="1"/>
    </location>
</feature>